<organism evidence="2 3">
    <name type="scientific">Bacteroides reticulotermitis JCM 10512</name>
    <dbReference type="NCBI Taxonomy" id="1445607"/>
    <lineage>
        <taxon>Bacteria</taxon>
        <taxon>Pseudomonadati</taxon>
        <taxon>Bacteroidota</taxon>
        <taxon>Bacteroidia</taxon>
        <taxon>Bacteroidales</taxon>
        <taxon>Bacteroidaceae</taxon>
        <taxon>Bacteroides</taxon>
    </lineage>
</organism>
<keyword evidence="3" id="KW-1185">Reference proteome</keyword>
<reference evidence="2 3" key="1">
    <citation type="journal article" date="2014" name="Genome Announc.">
        <title>Draft Genome Sequence of Bacteroides reticulotermitis Strain JCM 10512T, Isolated from the Gut of a Termite.</title>
        <authorList>
            <person name="Yuki M."/>
            <person name="Oshima K."/>
            <person name="Suda W."/>
            <person name="Sakamoto M."/>
            <person name="Iida T."/>
            <person name="Hattori M."/>
            <person name="Ohkuma M."/>
        </authorList>
    </citation>
    <scope>NUCLEOTIDE SEQUENCE [LARGE SCALE GENOMIC DNA]</scope>
    <source>
        <strain evidence="2 3">JCM 10512</strain>
    </source>
</reference>
<feature type="chain" id="PRO_5004850481" description="Lipoprotein" evidence="1">
    <location>
        <begin position="21"/>
        <end position="290"/>
    </location>
</feature>
<gene>
    <name evidence="2" type="ORF">JCM10512_4644</name>
</gene>
<dbReference type="EMBL" id="BAIV01000037">
    <property type="protein sequence ID" value="GAE86151.1"/>
    <property type="molecule type" value="Genomic_DNA"/>
</dbReference>
<evidence type="ECO:0008006" key="4">
    <source>
        <dbReference type="Google" id="ProtNLM"/>
    </source>
</evidence>
<dbReference type="AlphaFoldDB" id="W4UYX4"/>
<accession>W4UYX4</accession>
<dbReference type="PROSITE" id="PS51257">
    <property type="entry name" value="PROKAR_LIPOPROTEIN"/>
    <property type="match status" value="1"/>
</dbReference>
<evidence type="ECO:0000256" key="1">
    <source>
        <dbReference type="SAM" id="SignalP"/>
    </source>
</evidence>
<protein>
    <recommendedName>
        <fullName evidence="4">Lipoprotein</fullName>
    </recommendedName>
</protein>
<keyword evidence="1" id="KW-0732">Signal</keyword>
<feature type="signal peptide" evidence="1">
    <location>
        <begin position="1"/>
        <end position="20"/>
    </location>
</feature>
<proteinExistence type="predicted"/>
<dbReference type="Proteomes" id="UP000019131">
    <property type="component" value="Unassembled WGS sequence"/>
</dbReference>
<evidence type="ECO:0000313" key="2">
    <source>
        <dbReference type="EMBL" id="GAE86151.1"/>
    </source>
</evidence>
<comment type="caution">
    <text evidence="2">The sequence shown here is derived from an EMBL/GenBank/DDBJ whole genome shotgun (WGS) entry which is preliminary data.</text>
</comment>
<name>W4UYX4_9BACE</name>
<sequence>MKYIKIFMATVVMALLTASCDQDLPYPLDDVKNGVVIDIIRVEGTDGILSAGTTDGDYKVKISIPTQQGDYSSLDHVQLVCVFTGKDGKTTSKIVKDNITEFPSTIALDLEEVYKLFNLVSPSLGETLYFTTNVILKDKYVVQGWNEYSGFNNKAFTGWQIDGRAYSYNVRYPVACSLVIDDFVGDLTITDNSVFYEGASYPATGVKISDTEIEIQGFFEDTNLRIKIDPTVHTLSVPKQVLYETFGNYTNFYVMGSGTIDACNGIISFNGTVGVDQGTYDTNASWKIKN</sequence>
<evidence type="ECO:0000313" key="3">
    <source>
        <dbReference type="Proteomes" id="UP000019131"/>
    </source>
</evidence>
<dbReference type="STRING" id="1445607.JCM10512_4644"/>